<dbReference type="RefSeq" id="WP_212608688.1">
    <property type="nucleotide sequence ID" value="NZ_CP073910.1"/>
</dbReference>
<protein>
    <submittedName>
        <fullName evidence="2">Uncharacterized protein</fullName>
    </submittedName>
</protein>
<dbReference type="KEGG" id="spph:KFK14_18405"/>
<evidence type="ECO:0000256" key="1">
    <source>
        <dbReference type="SAM" id="Phobius"/>
    </source>
</evidence>
<keyword evidence="3" id="KW-1185">Reference proteome</keyword>
<sequence length="113" mass="13149">MSVTDIAIFWGGIKIAVEDYLDLSSDALHVHVSILLLLFFALVTRRRLYHPLPYVLLFLVECMNEFIDMNQPVGSIESNWPASRHDILNTMFLPTVLMLLLRWRNRSFMRPDG</sequence>
<keyword evidence="1" id="KW-1133">Transmembrane helix</keyword>
<dbReference type="EMBL" id="CP073910">
    <property type="protein sequence ID" value="QUT04970.1"/>
    <property type="molecule type" value="Genomic_DNA"/>
</dbReference>
<dbReference type="Proteomes" id="UP000681425">
    <property type="component" value="Chromosome"/>
</dbReference>
<keyword evidence="1" id="KW-0472">Membrane</keyword>
<evidence type="ECO:0000313" key="3">
    <source>
        <dbReference type="Proteomes" id="UP000681425"/>
    </source>
</evidence>
<evidence type="ECO:0000313" key="2">
    <source>
        <dbReference type="EMBL" id="QUT04970.1"/>
    </source>
</evidence>
<reference evidence="2" key="1">
    <citation type="submission" date="2021-04" db="EMBL/GenBank/DDBJ databases">
        <title>Isolation of p-tert-butylphenol degrading bacteria Sphingobium phenoxybenzoativorans Tas13 from active sludge.</title>
        <authorList>
            <person name="Li Y."/>
        </authorList>
    </citation>
    <scope>NUCLEOTIDE SEQUENCE</scope>
    <source>
        <strain evidence="2">Tas13</strain>
    </source>
</reference>
<keyword evidence="1" id="KW-0812">Transmembrane</keyword>
<proteinExistence type="predicted"/>
<feature type="transmembrane region" description="Helical" evidence="1">
    <location>
        <begin position="27"/>
        <end position="44"/>
    </location>
</feature>
<gene>
    <name evidence="2" type="ORF">KFK14_18405</name>
</gene>
<organism evidence="2 3">
    <name type="scientific">Sphingobium phenoxybenzoativorans</name>
    <dbReference type="NCBI Taxonomy" id="1592790"/>
    <lineage>
        <taxon>Bacteria</taxon>
        <taxon>Pseudomonadati</taxon>
        <taxon>Pseudomonadota</taxon>
        <taxon>Alphaproteobacteria</taxon>
        <taxon>Sphingomonadales</taxon>
        <taxon>Sphingomonadaceae</taxon>
        <taxon>Sphingobium</taxon>
    </lineage>
</organism>
<dbReference type="AlphaFoldDB" id="A0A975K527"/>
<accession>A0A975K527</accession>
<name>A0A975K527_9SPHN</name>